<feature type="compositionally biased region" description="Basic residues" evidence="1">
    <location>
        <begin position="43"/>
        <end position="55"/>
    </location>
</feature>
<feature type="compositionally biased region" description="Polar residues" evidence="1">
    <location>
        <begin position="244"/>
        <end position="253"/>
    </location>
</feature>
<comment type="caution">
    <text evidence="2">The sequence shown here is derived from an EMBL/GenBank/DDBJ whole genome shotgun (WGS) entry which is preliminary data.</text>
</comment>
<reference evidence="2 3" key="1">
    <citation type="submission" date="2021-03" db="EMBL/GenBank/DDBJ databases">
        <title>Genomic Encyclopedia of Type Strains, Phase IV (KMG-IV): sequencing the most valuable type-strain genomes for metagenomic binning, comparative biology and taxonomic classification.</title>
        <authorList>
            <person name="Goeker M."/>
        </authorList>
    </citation>
    <scope>NUCLEOTIDE SEQUENCE [LARGE SCALE GENOMIC DNA]</scope>
    <source>
        <strain evidence="2 3">DSM 40499</strain>
    </source>
</reference>
<feature type="compositionally biased region" description="Basic and acidic residues" evidence="1">
    <location>
        <begin position="191"/>
        <end position="202"/>
    </location>
</feature>
<proteinExistence type="predicted"/>
<protein>
    <submittedName>
        <fullName evidence="2">Uncharacterized protein</fullName>
    </submittedName>
</protein>
<feature type="region of interest" description="Disordered" evidence="1">
    <location>
        <begin position="1"/>
        <end position="89"/>
    </location>
</feature>
<dbReference type="Proteomes" id="UP001519309">
    <property type="component" value="Unassembled WGS sequence"/>
</dbReference>
<keyword evidence="3" id="KW-1185">Reference proteome</keyword>
<sequence length="311" mass="34134">MSGLRFVRHAARTKAPVLTVNRSPTRGDPHPLPRGHASPGNSPHHRGRAPGRPHRRPGDCHRLVHGHADPRDLGLGDPRVAPRALTRSSTRAGRYSVHLRLHDDGAKGLVIRRRHSSSDRMKLPVRTVGISRSRSPAGVVRVLPQCPLRKAVREALYSFPSARMCASASASISSCSIRSTTLRTSSIPSVERSDSGGRTRSDRDRAIVHSCRLNWRFSRESCTMARSLFRERPPASGRRPGQTPRHSPTLTGYTTERDAMAATGVCRAFAAGLPFSPRRGSRRVSRVPRRSRSRSSPTGESRAGTRCCRTG</sequence>
<feature type="compositionally biased region" description="Basic and acidic residues" evidence="1">
    <location>
        <begin position="56"/>
        <end position="74"/>
    </location>
</feature>
<feature type="compositionally biased region" description="Basic residues" evidence="1">
    <location>
        <begin position="279"/>
        <end position="293"/>
    </location>
</feature>
<name>A0ABS4M872_9ACTN</name>
<feature type="region of interest" description="Disordered" evidence="1">
    <location>
        <begin position="277"/>
        <end position="311"/>
    </location>
</feature>
<evidence type="ECO:0000313" key="2">
    <source>
        <dbReference type="EMBL" id="MBP2055843.1"/>
    </source>
</evidence>
<gene>
    <name evidence="2" type="ORF">J2Z21_008859</name>
</gene>
<dbReference type="EMBL" id="JAGGLP010000034">
    <property type="protein sequence ID" value="MBP2055843.1"/>
    <property type="molecule type" value="Genomic_DNA"/>
</dbReference>
<accession>A0ABS4M872</accession>
<feature type="region of interest" description="Disordered" evidence="1">
    <location>
        <begin position="229"/>
        <end position="253"/>
    </location>
</feature>
<evidence type="ECO:0000256" key="1">
    <source>
        <dbReference type="SAM" id="MobiDB-lite"/>
    </source>
</evidence>
<evidence type="ECO:0000313" key="3">
    <source>
        <dbReference type="Proteomes" id="UP001519309"/>
    </source>
</evidence>
<feature type="region of interest" description="Disordered" evidence="1">
    <location>
        <begin position="183"/>
        <end position="202"/>
    </location>
</feature>
<feature type="compositionally biased region" description="Basic residues" evidence="1">
    <location>
        <begin position="1"/>
        <end position="12"/>
    </location>
</feature>
<organism evidence="2 3">
    <name type="scientific">Streptomyces griseochromogenes</name>
    <dbReference type="NCBI Taxonomy" id="68214"/>
    <lineage>
        <taxon>Bacteria</taxon>
        <taxon>Bacillati</taxon>
        <taxon>Actinomycetota</taxon>
        <taxon>Actinomycetes</taxon>
        <taxon>Kitasatosporales</taxon>
        <taxon>Streptomycetaceae</taxon>
        <taxon>Streptomyces</taxon>
    </lineage>
</organism>